<protein>
    <submittedName>
        <fullName evidence="4">Monooxygenase</fullName>
    </submittedName>
</protein>
<sequence>MIDQNFIIVGAGIAGLCLAKAFEDLNISYTLYEKADEVRGIGAGFGLASNAMKAFEILGYDDKIIPLGHMLDDFEIQDWKEKTILKADTNRLRKNYNTDNFAIHRADLHHYLYQSINPKNVVTGKKVVDLQQSYDKVVLYFDDDTNETTDFVIASDGISSAIRQKLLPKSTPKYAGYICWRGVIKDENYTSKKSIETWGPNGRFGLTPLKDNQIYWYACKNTPLNSDVYQWDLTDIRRNFADYSGLIRSTLQKTNQQDLITAPIMDLEPINSYNFNRVLIIGDAAHATTPNMGQGACMAVEDVCVLVDELKNNPDNIILCFENYNKRRLKRTQYIIHTSRLAGKVAQLENKILTSVRNFAFRQLPTSIAQSPLDDLLEQDFMTL</sequence>
<dbReference type="GO" id="GO:0071949">
    <property type="term" value="F:FAD binding"/>
    <property type="evidence" value="ECO:0007669"/>
    <property type="project" value="InterPro"/>
</dbReference>
<gene>
    <name evidence="4" type="ORF">EAH69_07510</name>
</gene>
<evidence type="ECO:0000256" key="1">
    <source>
        <dbReference type="ARBA" id="ARBA00023002"/>
    </source>
</evidence>
<dbReference type="Gene3D" id="3.50.50.60">
    <property type="entry name" value="FAD/NAD(P)-binding domain"/>
    <property type="match status" value="1"/>
</dbReference>
<dbReference type="Proteomes" id="UP000275348">
    <property type="component" value="Unassembled WGS sequence"/>
</dbReference>
<keyword evidence="2 4" id="KW-0503">Monooxygenase</keyword>
<keyword evidence="1" id="KW-0560">Oxidoreductase</keyword>
<dbReference type="InterPro" id="IPR002938">
    <property type="entry name" value="FAD-bd"/>
</dbReference>
<dbReference type="RefSeq" id="WP_121934573.1">
    <property type="nucleotide sequence ID" value="NZ_RDOJ01000008.1"/>
</dbReference>
<keyword evidence="5" id="KW-1185">Reference proteome</keyword>
<dbReference type="AlphaFoldDB" id="A0A3L9MAP2"/>
<dbReference type="Pfam" id="PF01494">
    <property type="entry name" value="FAD_binding_3"/>
    <property type="match status" value="1"/>
</dbReference>
<proteinExistence type="predicted"/>
<organism evidence="4 5">
    <name type="scientific">Faecalibacter macacae</name>
    <dbReference type="NCBI Taxonomy" id="1859289"/>
    <lineage>
        <taxon>Bacteria</taxon>
        <taxon>Pseudomonadati</taxon>
        <taxon>Bacteroidota</taxon>
        <taxon>Flavobacteriia</taxon>
        <taxon>Flavobacteriales</taxon>
        <taxon>Weeksellaceae</taxon>
        <taxon>Faecalibacter</taxon>
    </lineage>
</organism>
<dbReference type="PANTHER" id="PTHR13789">
    <property type="entry name" value="MONOOXYGENASE"/>
    <property type="match status" value="1"/>
</dbReference>
<dbReference type="InterPro" id="IPR050493">
    <property type="entry name" value="FAD-dep_Monooxygenase_BioMet"/>
</dbReference>
<comment type="caution">
    <text evidence="4">The sequence shown here is derived from an EMBL/GenBank/DDBJ whole genome shotgun (WGS) entry which is preliminary data.</text>
</comment>
<dbReference type="SUPFAM" id="SSF51905">
    <property type="entry name" value="FAD/NAD(P)-binding domain"/>
    <property type="match status" value="1"/>
</dbReference>
<evidence type="ECO:0000259" key="3">
    <source>
        <dbReference type="Pfam" id="PF01494"/>
    </source>
</evidence>
<dbReference type="PANTHER" id="PTHR13789:SF309">
    <property type="entry name" value="PUTATIVE (AFU_ORTHOLOGUE AFUA_6G14510)-RELATED"/>
    <property type="match status" value="1"/>
</dbReference>
<dbReference type="PRINTS" id="PR00420">
    <property type="entry name" value="RNGMNOXGNASE"/>
</dbReference>
<evidence type="ECO:0000256" key="2">
    <source>
        <dbReference type="ARBA" id="ARBA00023033"/>
    </source>
</evidence>
<dbReference type="EMBL" id="RDOJ01000008">
    <property type="protein sequence ID" value="RLZ09891.1"/>
    <property type="molecule type" value="Genomic_DNA"/>
</dbReference>
<dbReference type="InterPro" id="IPR036188">
    <property type="entry name" value="FAD/NAD-bd_sf"/>
</dbReference>
<accession>A0A3L9MAP2</accession>
<feature type="domain" description="FAD-binding" evidence="3">
    <location>
        <begin position="7"/>
        <end position="310"/>
    </location>
</feature>
<dbReference type="GO" id="GO:0004497">
    <property type="term" value="F:monooxygenase activity"/>
    <property type="evidence" value="ECO:0007669"/>
    <property type="project" value="UniProtKB-KW"/>
</dbReference>
<dbReference type="OrthoDB" id="9766816at2"/>
<evidence type="ECO:0000313" key="4">
    <source>
        <dbReference type="EMBL" id="RLZ09891.1"/>
    </source>
</evidence>
<name>A0A3L9MAP2_9FLAO</name>
<evidence type="ECO:0000313" key="5">
    <source>
        <dbReference type="Proteomes" id="UP000275348"/>
    </source>
</evidence>
<reference evidence="4 5" key="1">
    <citation type="submission" date="2018-10" db="EMBL/GenBank/DDBJ databases">
        <authorList>
            <person name="Chen X."/>
        </authorList>
    </citation>
    <scope>NUCLEOTIDE SEQUENCE [LARGE SCALE GENOMIC DNA]</scope>
    <source>
        <strain evidence="4 5">YIM 102668</strain>
    </source>
</reference>